<dbReference type="AlphaFoldDB" id="A0A845QI20"/>
<evidence type="ECO:0000313" key="2">
    <source>
        <dbReference type="EMBL" id="NBH60413.1"/>
    </source>
</evidence>
<dbReference type="RefSeq" id="WP_160200699.1">
    <property type="nucleotide sequence ID" value="NZ_QXWK01000001.1"/>
</dbReference>
<feature type="transmembrane region" description="Helical" evidence="1">
    <location>
        <begin position="91"/>
        <end position="110"/>
    </location>
</feature>
<name>A0A845QI20_9FIRM</name>
<comment type="caution">
    <text evidence="2">The sequence shown here is derived from an EMBL/GenBank/DDBJ whole genome shotgun (WGS) entry which is preliminary data.</text>
</comment>
<evidence type="ECO:0000313" key="3">
    <source>
        <dbReference type="Proteomes" id="UP000446866"/>
    </source>
</evidence>
<proteinExistence type="predicted"/>
<reference evidence="2 3" key="1">
    <citation type="submission" date="2018-08" db="EMBL/GenBank/DDBJ databases">
        <title>Murine metabolic-syndrome-specific gut microbial biobank.</title>
        <authorList>
            <person name="Liu C."/>
        </authorList>
    </citation>
    <scope>NUCLEOTIDE SEQUENCE [LARGE SCALE GENOMIC DNA]</scope>
    <source>
        <strain evidence="2 3">28</strain>
    </source>
</reference>
<feature type="transmembrane region" description="Helical" evidence="1">
    <location>
        <begin position="59"/>
        <end position="79"/>
    </location>
</feature>
<evidence type="ECO:0000256" key="1">
    <source>
        <dbReference type="SAM" id="Phobius"/>
    </source>
</evidence>
<protein>
    <recommendedName>
        <fullName evidence="4">DUF998 domain-containing protein</fullName>
    </recommendedName>
</protein>
<accession>A0A845QI20</accession>
<dbReference type="Proteomes" id="UP000446866">
    <property type="component" value="Unassembled WGS sequence"/>
</dbReference>
<evidence type="ECO:0008006" key="4">
    <source>
        <dbReference type="Google" id="ProtNLM"/>
    </source>
</evidence>
<sequence>MENAAQKTNKKNILIRILAIGLLLFFLFFGMEMKSGYCFGVEVFHSLGLSPWSLVNQGWFYPGILSITGALASIILFSFATKDRMKTFRYFMIGALAVGIGCSVLSLHGVI</sequence>
<gene>
    <name evidence="2" type="ORF">D0435_01820</name>
</gene>
<dbReference type="EMBL" id="QXWK01000001">
    <property type="protein sequence ID" value="NBH60413.1"/>
    <property type="molecule type" value="Genomic_DNA"/>
</dbReference>
<keyword evidence="1" id="KW-0472">Membrane</keyword>
<keyword evidence="1" id="KW-0812">Transmembrane</keyword>
<feature type="transmembrane region" description="Helical" evidence="1">
    <location>
        <begin position="12"/>
        <end position="31"/>
    </location>
</feature>
<keyword evidence="1" id="KW-1133">Transmembrane helix</keyword>
<keyword evidence="3" id="KW-1185">Reference proteome</keyword>
<organism evidence="2 3">
    <name type="scientific">Anaerotruncus colihominis</name>
    <dbReference type="NCBI Taxonomy" id="169435"/>
    <lineage>
        <taxon>Bacteria</taxon>
        <taxon>Bacillati</taxon>
        <taxon>Bacillota</taxon>
        <taxon>Clostridia</taxon>
        <taxon>Eubacteriales</taxon>
        <taxon>Oscillospiraceae</taxon>
        <taxon>Anaerotruncus</taxon>
    </lineage>
</organism>